<organism evidence="1 2">
    <name type="scientific">Araneus ventricosus</name>
    <name type="common">Orbweaver spider</name>
    <name type="synonym">Epeira ventricosa</name>
    <dbReference type="NCBI Taxonomy" id="182803"/>
    <lineage>
        <taxon>Eukaryota</taxon>
        <taxon>Metazoa</taxon>
        <taxon>Ecdysozoa</taxon>
        <taxon>Arthropoda</taxon>
        <taxon>Chelicerata</taxon>
        <taxon>Arachnida</taxon>
        <taxon>Araneae</taxon>
        <taxon>Araneomorphae</taxon>
        <taxon>Entelegynae</taxon>
        <taxon>Araneoidea</taxon>
        <taxon>Araneidae</taxon>
        <taxon>Araneus</taxon>
    </lineage>
</organism>
<sequence length="96" mass="11139">MMAHGRNVDIRHYMELVLLSIFRLVSPLITRYFRNTVQNALLQKGDLGEQSTNFSIWYKNHRPECSENYVGSSNAMEVKAVEVCGRDRWKTVVCDT</sequence>
<dbReference type="AlphaFoldDB" id="A0A4Y2JIK9"/>
<protein>
    <submittedName>
        <fullName evidence="1">Uncharacterized protein</fullName>
    </submittedName>
</protein>
<name>A0A4Y2JIK9_ARAVE</name>
<evidence type="ECO:0000313" key="1">
    <source>
        <dbReference type="EMBL" id="GBM89735.1"/>
    </source>
</evidence>
<proteinExistence type="predicted"/>
<evidence type="ECO:0000313" key="2">
    <source>
        <dbReference type="Proteomes" id="UP000499080"/>
    </source>
</evidence>
<dbReference type="EMBL" id="BGPR01003568">
    <property type="protein sequence ID" value="GBM89735.1"/>
    <property type="molecule type" value="Genomic_DNA"/>
</dbReference>
<keyword evidence="2" id="KW-1185">Reference proteome</keyword>
<accession>A0A4Y2JIK9</accession>
<gene>
    <name evidence="1" type="ORF">AVEN_74757_1</name>
</gene>
<comment type="caution">
    <text evidence="1">The sequence shown here is derived from an EMBL/GenBank/DDBJ whole genome shotgun (WGS) entry which is preliminary data.</text>
</comment>
<dbReference type="Proteomes" id="UP000499080">
    <property type="component" value="Unassembled WGS sequence"/>
</dbReference>
<reference evidence="1 2" key="1">
    <citation type="journal article" date="2019" name="Sci. Rep.">
        <title>Orb-weaving spider Araneus ventricosus genome elucidates the spidroin gene catalogue.</title>
        <authorList>
            <person name="Kono N."/>
            <person name="Nakamura H."/>
            <person name="Ohtoshi R."/>
            <person name="Moran D.A.P."/>
            <person name="Shinohara A."/>
            <person name="Yoshida Y."/>
            <person name="Fujiwara M."/>
            <person name="Mori M."/>
            <person name="Tomita M."/>
            <person name="Arakawa K."/>
        </authorList>
    </citation>
    <scope>NUCLEOTIDE SEQUENCE [LARGE SCALE GENOMIC DNA]</scope>
</reference>